<dbReference type="Pfam" id="PF14033">
    <property type="entry name" value="DUF4246"/>
    <property type="match status" value="1"/>
</dbReference>
<dbReference type="InterPro" id="IPR049192">
    <property type="entry name" value="DUF4246_C"/>
</dbReference>
<reference evidence="3 4" key="1">
    <citation type="submission" date="2018-06" db="EMBL/GenBank/DDBJ databases">
        <title>Fusarium incarnatum-equiseti species complex species 28.</title>
        <authorList>
            <person name="Gardiner D.M."/>
        </authorList>
    </citation>
    <scope>NUCLEOTIDE SEQUENCE [LARGE SCALE GENOMIC DNA]</scope>
    <source>
        <strain evidence="3 4">FIESC_28</strain>
    </source>
</reference>
<dbReference type="PANTHER" id="PTHR33119:SF1">
    <property type="entry name" value="FE2OG DIOXYGENASE DOMAIN-CONTAINING PROTEIN"/>
    <property type="match status" value="1"/>
</dbReference>
<evidence type="ECO:0000259" key="1">
    <source>
        <dbReference type="Pfam" id="PF14033"/>
    </source>
</evidence>
<proteinExistence type="predicted"/>
<dbReference type="GeneID" id="41994829"/>
<keyword evidence="4" id="KW-1185">Reference proteome</keyword>
<protein>
    <submittedName>
        <fullName evidence="3">Uncharacterized protein</fullName>
    </submittedName>
</protein>
<dbReference type="RefSeq" id="XP_031016416.1">
    <property type="nucleotide sequence ID" value="XM_031159533.1"/>
</dbReference>
<dbReference type="Pfam" id="PF21666">
    <property type="entry name" value="DUF4246_N"/>
    <property type="match status" value="1"/>
</dbReference>
<comment type="caution">
    <text evidence="3">The sequence shown here is derived from an EMBL/GenBank/DDBJ whole genome shotgun (WGS) entry which is preliminary data.</text>
</comment>
<dbReference type="InterPro" id="IPR025340">
    <property type="entry name" value="DUF4246"/>
</dbReference>
<gene>
    <name evidence="3" type="ORF">FIESC28_05386</name>
</gene>
<accession>A0A366RSN3</accession>
<evidence type="ECO:0000259" key="2">
    <source>
        <dbReference type="Pfam" id="PF21666"/>
    </source>
</evidence>
<feature type="domain" description="DUF4246" evidence="2">
    <location>
        <begin position="6"/>
        <end position="78"/>
    </location>
</feature>
<dbReference type="OrthoDB" id="415532at2759"/>
<sequence>MSPHSYPGLGLNLRHHDQDGRDDEIYPIGIHPHCHGADSEMLLVREVAMMIVMDRLTDKPDWHVKVSDDTIAEKWIEEGLALPVEPLYDDIVDTGMSHLKKLTTILDRKCLEYCIKELRAKAEFFKKTNLIPTLDASASVVKSDNYIDESLRKSLQAAFTKLKLEQKDDPDWHPRSNDMVQNLVHPSLYPLIYDQTRVFRDEVVGVEDAIDRWSGKGEIIPKNEPMRDERGYRYSAHIGGSSVDKSYWSENYQWLPSNVRFQDDGSVKLTSYINGLHPTKHREIYSTIEKLIERALPAWDFCIPVFRNFRTVGACRTKPRFPMPTNPDDENEENWNIKLEDVPECSEDHDVPGEDDSDYSRWDHEEYHEAEDDEERQHQYWKLIRGPVQPDAPKFKACDYGVKPGESLRERFKDIQVIVKMASIELTPDKPSFPAGGWHVEGQMNEHIVGTALYYLDSENVKPSSLKFRMQTAEDQYKFQDRVGQDSFTWMERVYGTQMRGGSCLQQYGSVETKEGRLLAFPNVFHHRVSPFELQDKTKPGHRRFIALWLVDPHTRIINTGNVPPQQRDWWLESAFGNLEAEKIFHPGLQAALEHGTPLPQELMDMVRSEATSSMPMSLAEAKEHRLKLMEERTKFQSKAEQNWASVEYSFCEH</sequence>
<name>A0A366RSN3_9HYPO</name>
<feature type="domain" description="DUF4246" evidence="1">
    <location>
        <begin position="109"/>
        <end position="573"/>
    </location>
</feature>
<dbReference type="InterPro" id="IPR049207">
    <property type="entry name" value="DUF4246_N"/>
</dbReference>
<evidence type="ECO:0000313" key="4">
    <source>
        <dbReference type="Proteomes" id="UP000253153"/>
    </source>
</evidence>
<dbReference type="AlphaFoldDB" id="A0A366RSN3"/>
<dbReference type="PANTHER" id="PTHR33119">
    <property type="entry name" value="IFI3P"/>
    <property type="match status" value="1"/>
</dbReference>
<evidence type="ECO:0000313" key="3">
    <source>
        <dbReference type="EMBL" id="RBR20107.1"/>
    </source>
</evidence>
<organism evidence="3 4">
    <name type="scientific">Fusarium coffeatum</name>
    <dbReference type="NCBI Taxonomy" id="231269"/>
    <lineage>
        <taxon>Eukaryota</taxon>
        <taxon>Fungi</taxon>
        <taxon>Dikarya</taxon>
        <taxon>Ascomycota</taxon>
        <taxon>Pezizomycotina</taxon>
        <taxon>Sordariomycetes</taxon>
        <taxon>Hypocreomycetidae</taxon>
        <taxon>Hypocreales</taxon>
        <taxon>Nectriaceae</taxon>
        <taxon>Fusarium</taxon>
        <taxon>Fusarium incarnatum-equiseti species complex</taxon>
    </lineage>
</organism>
<dbReference type="Proteomes" id="UP000253153">
    <property type="component" value="Unassembled WGS sequence"/>
</dbReference>
<dbReference type="EMBL" id="QKXC01000108">
    <property type="protein sequence ID" value="RBR20107.1"/>
    <property type="molecule type" value="Genomic_DNA"/>
</dbReference>